<sequence length="186" mass="20812">MSWPTREEAYVLLKQYAKSENLIKHSLAVEAAMQDYAGKFKEDPEKWGVTGLLHDFDYEKYPTLGEHPAKGAETLRKKRYPEEMIHAILSHGEHTGVPRQTFLDKALYAVDELTGLIVAVALVRPSKHIGDVSVKSVMKKWKDKAFARGVDRGNIEKGAKDLGVSLKDHVGNVLESMKRISAELGL</sequence>
<dbReference type="InterPro" id="IPR006675">
    <property type="entry name" value="HDIG_dom"/>
</dbReference>
<reference evidence="2 3" key="1">
    <citation type="submission" date="2019-03" db="EMBL/GenBank/DDBJ databases">
        <title>Metabolic potential of uncultured bacteria and archaea associated with petroleum seepage in deep-sea sediments.</title>
        <authorList>
            <person name="Dong X."/>
            <person name="Hubert C."/>
        </authorList>
    </citation>
    <scope>NUCLEOTIDE SEQUENCE [LARGE SCALE GENOMIC DNA]</scope>
    <source>
        <strain evidence="2">E29_bin52</strain>
    </source>
</reference>
<gene>
    <name evidence="2" type="ORF">E3J48_04780</name>
</gene>
<protein>
    <submittedName>
        <fullName evidence="2">HDIG domain-containing protein</fullName>
    </submittedName>
</protein>
<comment type="caution">
    <text evidence="2">The sequence shown here is derived from an EMBL/GenBank/DDBJ whole genome shotgun (WGS) entry which is preliminary data.</text>
</comment>
<dbReference type="PANTHER" id="PTHR38659">
    <property type="entry name" value="METAL-DEPENDENT PHOSPHOHYDROLASE"/>
    <property type="match status" value="1"/>
</dbReference>
<evidence type="ECO:0000313" key="2">
    <source>
        <dbReference type="EMBL" id="TET62075.1"/>
    </source>
</evidence>
<dbReference type="InterPro" id="IPR003607">
    <property type="entry name" value="HD/PDEase_dom"/>
</dbReference>
<accession>A0A523W4Z7</accession>
<dbReference type="Proteomes" id="UP000319130">
    <property type="component" value="Unassembled WGS sequence"/>
</dbReference>
<proteinExistence type="predicted"/>
<organism evidence="2 3">
    <name type="scientific">Aerophobetes bacterium</name>
    <dbReference type="NCBI Taxonomy" id="2030807"/>
    <lineage>
        <taxon>Bacteria</taxon>
        <taxon>Candidatus Aerophobota</taxon>
    </lineage>
</organism>
<name>A0A523W4Z7_UNCAE</name>
<dbReference type="SUPFAM" id="SSF109604">
    <property type="entry name" value="HD-domain/PDEase-like"/>
    <property type="match status" value="1"/>
</dbReference>
<dbReference type="Gene3D" id="1.10.3210.10">
    <property type="entry name" value="Hypothetical protein af1432"/>
    <property type="match status" value="1"/>
</dbReference>
<dbReference type="Pfam" id="PF01966">
    <property type="entry name" value="HD"/>
    <property type="match status" value="1"/>
</dbReference>
<dbReference type="NCBIfam" id="TIGR00277">
    <property type="entry name" value="HDIG"/>
    <property type="match status" value="1"/>
</dbReference>
<dbReference type="CDD" id="cd00077">
    <property type="entry name" value="HDc"/>
    <property type="match status" value="1"/>
</dbReference>
<feature type="domain" description="HD" evidence="1">
    <location>
        <begin position="23"/>
        <end position="112"/>
    </location>
</feature>
<evidence type="ECO:0000259" key="1">
    <source>
        <dbReference type="Pfam" id="PF01966"/>
    </source>
</evidence>
<dbReference type="PANTHER" id="PTHR38659:SF1">
    <property type="entry name" value="METAL DEPENDENT PHOSPHOHYDROLASE"/>
    <property type="match status" value="1"/>
</dbReference>
<dbReference type="InterPro" id="IPR006674">
    <property type="entry name" value="HD_domain"/>
</dbReference>
<evidence type="ECO:0000313" key="3">
    <source>
        <dbReference type="Proteomes" id="UP000319130"/>
    </source>
</evidence>
<dbReference type="AlphaFoldDB" id="A0A523W4Z7"/>
<dbReference type="EMBL" id="SOIZ01000207">
    <property type="protein sequence ID" value="TET62075.1"/>
    <property type="molecule type" value="Genomic_DNA"/>
</dbReference>